<dbReference type="Gene3D" id="2.30.29.30">
    <property type="entry name" value="Pleckstrin-homology domain (PH domain)/Phosphotyrosine-binding domain (PTB)"/>
    <property type="match status" value="1"/>
</dbReference>
<dbReference type="AlphaFoldDB" id="A0A8B7A181"/>
<dbReference type="GO" id="GO:0005634">
    <property type="term" value="C:nucleus"/>
    <property type="evidence" value="ECO:0007669"/>
    <property type="project" value="TreeGrafter"/>
</dbReference>
<protein>
    <submittedName>
        <fullName evidence="3">Postacrosomal sheath WW domain-binding protein</fullName>
    </submittedName>
</protein>
<organism evidence="2 3">
    <name type="scientific">Orycteropus afer afer</name>
    <dbReference type="NCBI Taxonomy" id="1230840"/>
    <lineage>
        <taxon>Eukaryota</taxon>
        <taxon>Metazoa</taxon>
        <taxon>Chordata</taxon>
        <taxon>Craniata</taxon>
        <taxon>Vertebrata</taxon>
        <taxon>Euteleostomi</taxon>
        <taxon>Mammalia</taxon>
        <taxon>Eutheria</taxon>
        <taxon>Afrotheria</taxon>
        <taxon>Tubulidentata</taxon>
        <taxon>Orycteropodidae</taxon>
        <taxon>Orycteropus</taxon>
    </lineage>
</organism>
<dbReference type="InterPro" id="IPR044852">
    <property type="entry name" value="WBP2-like"/>
</dbReference>
<gene>
    <name evidence="3" type="primary">WBP2NL</name>
</gene>
<dbReference type="Pfam" id="PF02893">
    <property type="entry name" value="GRAM"/>
    <property type="match status" value="1"/>
</dbReference>
<dbReference type="CDD" id="cd13214">
    <property type="entry name" value="PH-GRAM_WBP2"/>
    <property type="match status" value="1"/>
</dbReference>
<evidence type="ECO:0000313" key="3">
    <source>
        <dbReference type="RefSeq" id="XP_007939976.1"/>
    </source>
</evidence>
<evidence type="ECO:0000313" key="2">
    <source>
        <dbReference type="Proteomes" id="UP000694850"/>
    </source>
</evidence>
<name>A0A8B7A181_ORYAF</name>
<dbReference type="InterPro" id="IPR011993">
    <property type="entry name" value="PH-like_dom_sf"/>
</dbReference>
<evidence type="ECO:0000259" key="1">
    <source>
        <dbReference type="Pfam" id="PF02893"/>
    </source>
</evidence>
<dbReference type="RefSeq" id="XP_007939976.1">
    <property type="nucleotide sequence ID" value="XM_007941785.1"/>
</dbReference>
<dbReference type="PANTHER" id="PTHR31606">
    <property type="entry name" value="WW DOMAIN BINDING PROTEIN 2, ISOFORM E"/>
    <property type="match status" value="1"/>
</dbReference>
<feature type="domain" description="GRAM" evidence="1">
    <location>
        <begin position="45"/>
        <end position="133"/>
    </location>
</feature>
<accession>A0A8B7A181</accession>
<dbReference type="GO" id="GO:0031490">
    <property type="term" value="F:chromatin DNA binding"/>
    <property type="evidence" value="ECO:0007669"/>
    <property type="project" value="TreeGrafter"/>
</dbReference>
<reference evidence="3" key="1">
    <citation type="submission" date="2025-08" db="UniProtKB">
        <authorList>
            <consortium name="RefSeq"/>
        </authorList>
    </citation>
    <scope>IDENTIFICATION</scope>
</reference>
<sequence>MAVNQSHTQNRRGAIIPYGESVLKQCQDVALSFPQQPQGSSLFSGTKKGTLFLTSYRVIFVTLHSVRDPMLSFMMPFDLIRDCTVEQPFFAPNYIKGTVTAAPDGGWEGQAVFKLSFRRGGAIEFSQLMTQAAVAAARGIPFGNINYWYGGPAVYVVVPGRMSMMCTRENPCSDWPPTWLQEKQQRCRGLENGYVHGFISGLKPSGKSAND</sequence>
<dbReference type="SUPFAM" id="SSF50729">
    <property type="entry name" value="PH domain-like"/>
    <property type="match status" value="1"/>
</dbReference>
<dbReference type="PANTHER" id="PTHR31606:SF2">
    <property type="entry name" value="POSTACROSOMAL SHEATH WW DOMAIN-BINDING PROTEIN"/>
    <property type="match status" value="1"/>
</dbReference>
<dbReference type="InterPro" id="IPR004182">
    <property type="entry name" value="GRAM"/>
</dbReference>
<dbReference type="CTD" id="164684"/>
<dbReference type="OrthoDB" id="1259151at2759"/>
<dbReference type="GO" id="GO:0003713">
    <property type="term" value="F:transcription coactivator activity"/>
    <property type="evidence" value="ECO:0007669"/>
    <property type="project" value="InterPro"/>
</dbReference>
<dbReference type="Proteomes" id="UP000694850">
    <property type="component" value="Unplaced"/>
</dbReference>
<dbReference type="GeneID" id="103197808"/>
<proteinExistence type="predicted"/>
<keyword evidence="2" id="KW-1185">Reference proteome</keyword>